<dbReference type="EMBL" id="BFEA01000140">
    <property type="protein sequence ID" value="GBG71055.1"/>
    <property type="molecule type" value="Genomic_DNA"/>
</dbReference>
<evidence type="ECO:0000313" key="4">
    <source>
        <dbReference type="Proteomes" id="UP000265515"/>
    </source>
</evidence>
<accession>A0A388KLY5</accession>
<proteinExistence type="predicted"/>
<protein>
    <submittedName>
        <fullName evidence="3">Uncharacterized protein</fullName>
    </submittedName>
</protein>
<keyword evidence="2" id="KW-1133">Transmembrane helix</keyword>
<dbReference type="AlphaFoldDB" id="A0A388KLY5"/>
<feature type="region of interest" description="Disordered" evidence="1">
    <location>
        <begin position="247"/>
        <end position="286"/>
    </location>
</feature>
<gene>
    <name evidence="3" type="ORF">CBR_g8354</name>
</gene>
<feature type="region of interest" description="Disordered" evidence="1">
    <location>
        <begin position="302"/>
        <end position="331"/>
    </location>
</feature>
<reference evidence="3 4" key="1">
    <citation type="journal article" date="2018" name="Cell">
        <title>The Chara Genome: Secondary Complexity and Implications for Plant Terrestrialization.</title>
        <authorList>
            <person name="Nishiyama T."/>
            <person name="Sakayama H."/>
            <person name="Vries J.D."/>
            <person name="Buschmann H."/>
            <person name="Saint-Marcoux D."/>
            <person name="Ullrich K.K."/>
            <person name="Haas F.B."/>
            <person name="Vanderstraeten L."/>
            <person name="Becker D."/>
            <person name="Lang D."/>
            <person name="Vosolsobe S."/>
            <person name="Rombauts S."/>
            <person name="Wilhelmsson P.K.I."/>
            <person name="Janitza P."/>
            <person name="Kern R."/>
            <person name="Heyl A."/>
            <person name="Rumpler F."/>
            <person name="Villalobos L.I.A.C."/>
            <person name="Clay J.M."/>
            <person name="Skokan R."/>
            <person name="Toyoda A."/>
            <person name="Suzuki Y."/>
            <person name="Kagoshima H."/>
            <person name="Schijlen E."/>
            <person name="Tajeshwar N."/>
            <person name="Catarino B."/>
            <person name="Hetherington A.J."/>
            <person name="Saltykova A."/>
            <person name="Bonnot C."/>
            <person name="Breuninger H."/>
            <person name="Symeonidi A."/>
            <person name="Radhakrishnan G.V."/>
            <person name="Van Nieuwerburgh F."/>
            <person name="Deforce D."/>
            <person name="Chang C."/>
            <person name="Karol K.G."/>
            <person name="Hedrich R."/>
            <person name="Ulvskov P."/>
            <person name="Glockner G."/>
            <person name="Delwiche C.F."/>
            <person name="Petrasek J."/>
            <person name="Van de Peer Y."/>
            <person name="Friml J."/>
            <person name="Beilby M."/>
            <person name="Dolan L."/>
            <person name="Kohara Y."/>
            <person name="Sugano S."/>
            <person name="Fujiyama A."/>
            <person name="Delaux P.-M."/>
            <person name="Quint M."/>
            <person name="TheiBen G."/>
            <person name="Hagemann M."/>
            <person name="Harholt J."/>
            <person name="Dunand C."/>
            <person name="Zachgo S."/>
            <person name="Langdale J."/>
            <person name="Maumus F."/>
            <person name="Straeten D.V.D."/>
            <person name="Gould S.B."/>
            <person name="Rensing S.A."/>
        </authorList>
    </citation>
    <scope>NUCLEOTIDE SEQUENCE [LARGE SCALE GENOMIC DNA]</scope>
    <source>
        <strain evidence="3 4">S276</strain>
    </source>
</reference>
<feature type="compositionally biased region" description="Acidic residues" evidence="1">
    <location>
        <begin position="319"/>
        <end position="331"/>
    </location>
</feature>
<dbReference type="Proteomes" id="UP000265515">
    <property type="component" value="Unassembled WGS sequence"/>
</dbReference>
<organism evidence="3 4">
    <name type="scientific">Chara braunii</name>
    <name type="common">Braun's stonewort</name>
    <dbReference type="NCBI Taxonomy" id="69332"/>
    <lineage>
        <taxon>Eukaryota</taxon>
        <taxon>Viridiplantae</taxon>
        <taxon>Streptophyta</taxon>
        <taxon>Charophyceae</taxon>
        <taxon>Charales</taxon>
        <taxon>Characeae</taxon>
        <taxon>Chara</taxon>
    </lineage>
</organism>
<sequence>MFEFELGCRWRPSIVEPFSRRSSAVLPYIAALCRVRKLPAPFLVLTGMRTALIIFLVGALLLVIILHLWQVVGTFNHAGKRRGLKKVQQAASVKTGMGDGYGRGTEGYGIGRGGYAVGSGAEQSVHHRFDPNLYLHLPPHQQPLPDDITWAPPPSTLDLAWGSTQTSYDTPARVDERRGGLGPMSALLADVRGGPSLPVDLHLSPSTTMDVSRTVVINENGQGCGSTSRTMQDAGFDDGISQLQSNRVPTSVASEPRPVPTPVHRPSSTGPYVQAGSRDVSTGGGSPRCVERIVCRLNNMRATSDGDGARQGGAATETEPVDVDVGDRDDEYNEEEEVVVKEAIAGGKS</sequence>
<evidence type="ECO:0000313" key="3">
    <source>
        <dbReference type="EMBL" id="GBG71055.1"/>
    </source>
</evidence>
<keyword evidence="4" id="KW-1185">Reference proteome</keyword>
<feature type="transmembrane region" description="Helical" evidence="2">
    <location>
        <begin position="51"/>
        <end position="72"/>
    </location>
</feature>
<keyword evidence="2" id="KW-0472">Membrane</keyword>
<evidence type="ECO:0000256" key="1">
    <source>
        <dbReference type="SAM" id="MobiDB-lite"/>
    </source>
</evidence>
<keyword evidence="2" id="KW-0812">Transmembrane</keyword>
<comment type="caution">
    <text evidence="3">The sequence shown here is derived from an EMBL/GenBank/DDBJ whole genome shotgun (WGS) entry which is preliminary data.</text>
</comment>
<dbReference type="Gramene" id="GBG71055">
    <property type="protein sequence ID" value="GBG71055"/>
    <property type="gene ID" value="CBR_g8354"/>
</dbReference>
<evidence type="ECO:0000256" key="2">
    <source>
        <dbReference type="SAM" id="Phobius"/>
    </source>
</evidence>
<name>A0A388KLY5_CHABU</name>